<keyword evidence="1" id="KW-0732">Signal</keyword>
<dbReference type="AlphaFoldDB" id="A0A177DPV6"/>
<dbReference type="EMBL" id="KV441476">
    <property type="protein sequence ID" value="OAG21497.1"/>
    <property type="molecule type" value="Genomic_DNA"/>
</dbReference>
<dbReference type="GeneID" id="29115298"/>
<sequence length="113" mass="12269">MKTIIAATLLFHITPALSSVVFLLSSETNGQGLSKSWVVDRWKCQNLGADIDKQASWAFVASGLANGCFLYEDVNCIGRNLYVEKNNSNILGPGPVNLTDYDFDDVASSFSCV</sequence>
<feature type="signal peptide" evidence="1">
    <location>
        <begin position="1"/>
        <end position="18"/>
    </location>
</feature>
<dbReference type="RefSeq" id="XP_018386918.1">
    <property type="nucleotide sequence ID" value="XM_018529704.1"/>
</dbReference>
<organism evidence="2 3">
    <name type="scientific">Alternaria alternata</name>
    <name type="common">Alternaria rot fungus</name>
    <name type="synonym">Torula alternata</name>
    <dbReference type="NCBI Taxonomy" id="5599"/>
    <lineage>
        <taxon>Eukaryota</taxon>
        <taxon>Fungi</taxon>
        <taxon>Dikarya</taxon>
        <taxon>Ascomycota</taxon>
        <taxon>Pezizomycotina</taxon>
        <taxon>Dothideomycetes</taxon>
        <taxon>Pleosporomycetidae</taxon>
        <taxon>Pleosporales</taxon>
        <taxon>Pleosporineae</taxon>
        <taxon>Pleosporaceae</taxon>
        <taxon>Alternaria</taxon>
        <taxon>Alternaria sect. Alternaria</taxon>
        <taxon>Alternaria alternata complex</taxon>
    </lineage>
</organism>
<protein>
    <submittedName>
        <fullName evidence="2">Uncharacterized protein</fullName>
    </submittedName>
</protein>
<evidence type="ECO:0000313" key="2">
    <source>
        <dbReference type="EMBL" id="OAG21497.1"/>
    </source>
</evidence>
<dbReference type="VEuPathDB" id="FungiDB:CC77DRAFT_1093840"/>
<accession>A0A177DPV6</accession>
<dbReference type="Proteomes" id="UP000077248">
    <property type="component" value="Unassembled WGS sequence"/>
</dbReference>
<reference evidence="2 3" key="1">
    <citation type="submission" date="2016-05" db="EMBL/GenBank/DDBJ databases">
        <title>Comparative analysis of secretome profiles of manganese(II)-oxidizing ascomycete fungi.</title>
        <authorList>
            <consortium name="DOE Joint Genome Institute"/>
            <person name="Zeiner C.A."/>
            <person name="Purvine S.O."/>
            <person name="Zink E.M."/>
            <person name="Wu S."/>
            <person name="Pasa-Tolic L."/>
            <person name="Chaput D.L."/>
            <person name="Haridas S."/>
            <person name="Grigoriev I.V."/>
            <person name="Santelli C.M."/>
            <person name="Hansel C.M."/>
        </authorList>
    </citation>
    <scope>NUCLEOTIDE SEQUENCE [LARGE SCALE GENOMIC DNA]</scope>
    <source>
        <strain evidence="2 3">SRC1lrK2f</strain>
    </source>
</reference>
<feature type="chain" id="PRO_5008059625" evidence="1">
    <location>
        <begin position="19"/>
        <end position="113"/>
    </location>
</feature>
<keyword evidence="3" id="KW-1185">Reference proteome</keyword>
<name>A0A177DPV6_ALTAL</name>
<evidence type="ECO:0000313" key="3">
    <source>
        <dbReference type="Proteomes" id="UP000077248"/>
    </source>
</evidence>
<dbReference type="OMA" id="KANCTGK"/>
<evidence type="ECO:0000256" key="1">
    <source>
        <dbReference type="SAM" id="SignalP"/>
    </source>
</evidence>
<proteinExistence type="predicted"/>
<gene>
    <name evidence="2" type="ORF">CC77DRAFT_1093840</name>
</gene>
<dbReference type="KEGG" id="aalt:CC77DRAFT_1093840"/>